<name>A0A5A5TYD3_LEUCI</name>
<proteinExistence type="predicted"/>
<protein>
    <submittedName>
        <fullName evidence="1">Uncharacterized protein</fullName>
    </submittedName>
</protein>
<accession>A0A5A5TYD3</accession>
<organism evidence="1 2">
    <name type="scientific">Leuconostoc citreum</name>
    <dbReference type="NCBI Taxonomy" id="33964"/>
    <lineage>
        <taxon>Bacteria</taxon>
        <taxon>Bacillati</taxon>
        <taxon>Bacillota</taxon>
        <taxon>Bacilli</taxon>
        <taxon>Lactobacillales</taxon>
        <taxon>Lactobacillaceae</taxon>
        <taxon>Leuconostoc</taxon>
    </lineage>
</organism>
<dbReference type="EMBL" id="BJJW01000002">
    <property type="protein sequence ID" value="GDZ82922.1"/>
    <property type="molecule type" value="Genomic_DNA"/>
</dbReference>
<evidence type="ECO:0000313" key="2">
    <source>
        <dbReference type="Proteomes" id="UP000323274"/>
    </source>
</evidence>
<dbReference type="Gene3D" id="1.10.357.10">
    <property type="entry name" value="Tetracycline Repressor, domain 2"/>
    <property type="match status" value="1"/>
</dbReference>
<comment type="caution">
    <text evidence="1">The sequence shown here is derived from an EMBL/GenBank/DDBJ whole genome shotgun (WGS) entry which is preliminary data.</text>
</comment>
<evidence type="ECO:0000313" key="1">
    <source>
        <dbReference type="EMBL" id="GDZ82922.1"/>
    </source>
</evidence>
<dbReference type="SUPFAM" id="SSF46689">
    <property type="entry name" value="Homeodomain-like"/>
    <property type="match status" value="1"/>
</dbReference>
<dbReference type="AlphaFoldDB" id="A0A5A5TYD3"/>
<dbReference type="InterPro" id="IPR009057">
    <property type="entry name" value="Homeodomain-like_sf"/>
</dbReference>
<gene>
    <name evidence="1" type="ORF">LCIT_01640</name>
</gene>
<dbReference type="RefSeq" id="WP_149333558.1">
    <property type="nucleotide sequence ID" value="NZ_BJJW01000002.1"/>
</dbReference>
<sequence>MKSGLLNLSARKQEKIKQALLSEFSNVSLLEAKVANIVTLAEISRGSFYTYFEDIYDAYQWLASIVFKNIHQSLEQTQDSLSAAENFILEAKDSPYYNFLCQYYTVNDAVMNSQKKPSSGYFDDLSQLKDDNEISDWLIAQAIHRLIRSYFMYPEKSADIIQSFQALKAWQKRS</sequence>
<reference evidence="1 2" key="1">
    <citation type="submission" date="2019-04" db="EMBL/GenBank/DDBJ databases">
        <title>A pseudo-fructophilic Leuconostoc citreum strain F192-5 isolated from peel of satsuma mandarin: the first report for isolation and characterization of strain-dependent fructophilic-like characteristics.</title>
        <authorList>
            <person name="Maeno S."/>
            <person name="Tanizawa Y."/>
            <person name="Kajikawa A."/>
            <person name="Kanesaki Y."/>
            <person name="Kubota E."/>
            <person name="Arita M."/>
            <person name="Leon D."/>
            <person name="Endo A."/>
        </authorList>
    </citation>
    <scope>NUCLEOTIDE SEQUENCE [LARGE SCALE GENOMIC DNA]</scope>
    <source>
        <strain evidence="1 2">F192-5</strain>
    </source>
</reference>
<dbReference type="Proteomes" id="UP000323274">
    <property type="component" value="Unassembled WGS sequence"/>
</dbReference>